<gene>
    <name evidence="8" type="ORF">GJJ64_14325</name>
</gene>
<comment type="catalytic activity">
    <reaction evidence="6">
        <text>adenosine(37) in tRNA1(Val) + S-adenosyl-L-methionine = N(6)-methyladenosine(37) in tRNA1(Val) + S-adenosyl-L-homocysteine + H(+)</text>
        <dbReference type="Rhea" id="RHEA:43160"/>
        <dbReference type="Rhea" id="RHEA-COMP:10369"/>
        <dbReference type="Rhea" id="RHEA-COMP:10370"/>
        <dbReference type="ChEBI" id="CHEBI:15378"/>
        <dbReference type="ChEBI" id="CHEBI:57856"/>
        <dbReference type="ChEBI" id="CHEBI:59789"/>
        <dbReference type="ChEBI" id="CHEBI:74411"/>
        <dbReference type="ChEBI" id="CHEBI:74449"/>
        <dbReference type="EC" id="2.1.1.223"/>
    </reaction>
</comment>
<dbReference type="CDD" id="cd02440">
    <property type="entry name" value="AdoMet_MTases"/>
    <property type="match status" value="1"/>
</dbReference>
<comment type="similarity">
    <text evidence="6">Belongs to the methyltransferase superfamily. tRNA (adenine-N(6)-)-methyltransferase family.</text>
</comment>
<dbReference type="PROSITE" id="PS00092">
    <property type="entry name" value="N6_MTASE"/>
    <property type="match status" value="1"/>
</dbReference>
<dbReference type="InterPro" id="IPR029063">
    <property type="entry name" value="SAM-dependent_MTases_sf"/>
</dbReference>
<sequence>MSVFHFKEFVVNQENCPMKINTDGVLLGALCDVQKAKSICDIGTGTGVIALMLAQRNHESKIDALDIDYRAVDTASMNFQNSLFHDRLSAHHHSFIEFFEMHPTKKYNLIVSNPPFFLNALKSPHHQTNLAKHTDESFFIDLLRIASTHLHENGSLEIIVPLEISLLLQHLANDYYLHLERKIIVKSFQDKEAFRHILKFQKNPSVEEQTENFIIYEKEGEHSLQYKSALKNFFTIF</sequence>
<keyword evidence="5 6" id="KW-0819">tRNA processing</keyword>
<protein>
    <recommendedName>
        <fullName evidence="6">tRNA1(Val) (adenine(37)-N6)-methyltransferase</fullName>
        <ecNumber evidence="6">2.1.1.223</ecNumber>
    </recommendedName>
    <alternativeName>
        <fullName evidence="6">tRNA m6A37 methyltransferase</fullName>
    </alternativeName>
</protein>
<comment type="subcellular location">
    <subcellularLocation>
        <location evidence="6">Cytoplasm</location>
    </subcellularLocation>
</comment>
<proteinExistence type="inferred from homology"/>
<dbReference type="InterPro" id="IPR050210">
    <property type="entry name" value="tRNA_Adenine-N(6)_MTase"/>
</dbReference>
<dbReference type="PANTHER" id="PTHR47739:SF1">
    <property type="entry name" value="TRNA1(VAL) (ADENINE(37)-N6)-METHYLTRANSFERASE"/>
    <property type="match status" value="1"/>
</dbReference>
<evidence type="ECO:0000259" key="7">
    <source>
        <dbReference type="Pfam" id="PF05175"/>
    </source>
</evidence>
<evidence type="ECO:0000256" key="3">
    <source>
        <dbReference type="ARBA" id="ARBA00022679"/>
    </source>
</evidence>
<dbReference type="GO" id="GO:0008033">
    <property type="term" value="P:tRNA processing"/>
    <property type="evidence" value="ECO:0007669"/>
    <property type="project" value="UniProtKB-UniRule"/>
</dbReference>
<evidence type="ECO:0000313" key="8">
    <source>
        <dbReference type="EMBL" id="MRX48372.1"/>
    </source>
</evidence>
<dbReference type="PANTHER" id="PTHR47739">
    <property type="entry name" value="TRNA1(VAL) (ADENINE(37)-N6)-METHYLTRANSFERASE"/>
    <property type="match status" value="1"/>
</dbReference>
<dbReference type="GO" id="GO:0032259">
    <property type="term" value="P:methylation"/>
    <property type="evidence" value="ECO:0007669"/>
    <property type="project" value="UniProtKB-KW"/>
</dbReference>
<dbReference type="Proteomes" id="UP000462931">
    <property type="component" value="Unassembled WGS sequence"/>
</dbReference>
<comment type="function">
    <text evidence="6">Specifically methylates the adenine in position 37 of tRNA(1)(Val) (anticodon cmo5UAC).</text>
</comment>
<evidence type="ECO:0000256" key="5">
    <source>
        <dbReference type="ARBA" id="ARBA00022694"/>
    </source>
</evidence>
<dbReference type="InterPro" id="IPR022882">
    <property type="entry name" value="tRNA_adenine-N6_MeTrfase"/>
</dbReference>
<dbReference type="InterPro" id="IPR002052">
    <property type="entry name" value="DNA_methylase_N6_adenine_CS"/>
</dbReference>
<dbReference type="RefSeq" id="WP_154288457.1">
    <property type="nucleotide sequence ID" value="NZ_WKJI01000004.1"/>
</dbReference>
<dbReference type="Gene3D" id="3.40.50.150">
    <property type="entry name" value="Vaccinia Virus protein VP39"/>
    <property type="match status" value="1"/>
</dbReference>
<evidence type="ECO:0000313" key="9">
    <source>
        <dbReference type="Proteomes" id="UP000462931"/>
    </source>
</evidence>
<dbReference type="EC" id="2.1.1.223" evidence="6"/>
<dbReference type="HAMAP" id="MF_01872">
    <property type="entry name" value="tRNA_methyltr_YfiC"/>
    <property type="match status" value="1"/>
</dbReference>
<evidence type="ECO:0000256" key="2">
    <source>
        <dbReference type="ARBA" id="ARBA00022603"/>
    </source>
</evidence>
<keyword evidence="4 6" id="KW-0949">S-adenosyl-L-methionine</keyword>
<dbReference type="EMBL" id="WKJI01000004">
    <property type="protein sequence ID" value="MRX48372.1"/>
    <property type="molecule type" value="Genomic_DNA"/>
</dbReference>
<organism evidence="8 9">
    <name type="scientific">Pedobacter puniceum</name>
    <dbReference type="NCBI Taxonomy" id="2666136"/>
    <lineage>
        <taxon>Bacteria</taxon>
        <taxon>Pseudomonadati</taxon>
        <taxon>Bacteroidota</taxon>
        <taxon>Sphingobacteriia</taxon>
        <taxon>Sphingobacteriales</taxon>
        <taxon>Sphingobacteriaceae</taxon>
        <taxon>Pedobacter</taxon>
    </lineage>
</organism>
<dbReference type="GO" id="GO:0016430">
    <property type="term" value="F:tRNA (adenine-N6)-methyltransferase activity"/>
    <property type="evidence" value="ECO:0007669"/>
    <property type="project" value="UniProtKB-UniRule"/>
</dbReference>
<evidence type="ECO:0000256" key="1">
    <source>
        <dbReference type="ARBA" id="ARBA00022490"/>
    </source>
</evidence>
<dbReference type="GO" id="GO:0005737">
    <property type="term" value="C:cytoplasm"/>
    <property type="evidence" value="ECO:0007669"/>
    <property type="project" value="UniProtKB-SubCell"/>
</dbReference>
<feature type="domain" description="Methyltransferase small" evidence="7">
    <location>
        <begin position="32"/>
        <end position="160"/>
    </location>
</feature>
<dbReference type="Pfam" id="PF05175">
    <property type="entry name" value="MTS"/>
    <property type="match status" value="1"/>
</dbReference>
<name>A0A7K0FRJ9_9SPHI</name>
<dbReference type="SUPFAM" id="SSF53335">
    <property type="entry name" value="S-adenosyl-L-methionine-dependent methyltransferases"/>
    <property type="match status" value="1"/>
</dbReference>
<dbReference type="AlphaFoldDB" id="A0A7K0FRJ9"/>
<keyword evidence="9" id="KW-1185">Reference proteome</keyword>
<keyword evidence="1 6" id="KW-0963">Cytoplasm</keyword>
<keyword evidence="3 6" id="KW-0808">Transferase</keyword>
<evidence type="ECO:0000256" key="4">
    <source>
        <dbReference type="ARBA" id="ARBA00022691"/>
    </source>
</evidence>
<dbReference type="InterPro" id="IPR007848">
    <property type="entry name" value="Small_mtfrase_dom"/>
</dbReference>
<dbReference type="GO" id="GO:0003676">
    <property type="term" value="F:nucleic acid binding"/>
    <property type="evidence" value="ECO:0007669"/>
    <property type="project" value="InterPro"/>
</dbReference>
<comment type="caution">
    <text evidence="8">The sequence shown here is derived from an EMBL/GenBank/DDBJ whole genome shotgun (WGS) entry which is preliminary data.</text>
</comment>
<evidence type="ECO:0000256" key="6">
    <source>
        <dbReference type="HAMAP-Rule" id="MF_01872"/>
    </source>
</evidence>
<keyword evidence="2 6" id="KW-0489">Methyltransferase</keyword>
<reference evidence="8 9" key="1">
    <citation type="submission" date="2019-11" db="EMBL/GenBank/DDBJ databases">
        <authorList>
            <person name="Cheng Q."/>
            <person name="Yang Z."/>
        </authorList>
    </citation>
    <scope>NUCLEOTIDE SEQUENCE [LARGE SCALE GENOMIC DNA]</scope>
    <source>
        <strain evidence="8 9">HX-22-1</strain>
    </source>
</reference>
<accession>A0A7K0FRJ9</accession>